<evidence type="ECO:0000313" key="2">
    <source>
        <dbReference type="Proteomes" id="UP000308886"/>
    </source>
</evidence>
<proteinExistence type="predicted"/>
<dbReference type="Proteomes" id="UP000308886">
    <property type="component" value="Unassembled WGS sequence"/>
</dbReference>
<accession>A0AC61QSP9</accession>
<dbReference type="EMBL" id="SRZC01000004">
    <property type="protein sequence ID" value="TGX83395.1"/>
    <property type="molecule type" value="Genomic_DNA"/>
</dbReference>
<reference evidence="1" key="1">
    <citation type="submission" date="2019-04" db="EMBL/GenBank/DDBJ databases">
        <title>Microbes associate with the intestines of laboratory mice.</title>
        <authorList>
            <person name="Navarre W."/>
            <person name="Wong E."/>
            <person name="Huang K."/>
            <person name="Tropini C."/>
            <person name="Ng K."/>
            <person name="Yu B."/>
        </authorList>
    </citation>
    <scope>NUCLEOTIDE SEQUENCE</scope>
    <source>
        <strain evidence="1">NM73_A23</strain>
    </source>
</reference>
<organism evidence="1 2">
    <name type="scientific">Palleniella muris</name>
    <dbReference type="NCBI Taxonomy" id="3038145"/>
    <lineage>
        <taxon>Bacteria</taxon>
        <taxon>Pseudomonadati</taxon>
        <taxon>Bacteroidota</taxon>
        <taxon>Bacteroidia</taxon>
        <taxon>Bacteroidales</taxon>
        <taxon>Prevotellaceae</taxon>
        <taxon>Palleniella</taxon>
    </lineage>
</organism>
<protein>
    <submittedName>
        <fullName evidence="1">DUF2442 domain-containing protein</fullName>
    </submittedName>
</protein>
<gene>
    <name evidence="1" type="ORF">E5358_03840</name>
</gene>
<comment type="caution">
    <text evidence="1">The sequence shown here is derived from an EMBL/GenBank/DDBJ whole genome shotgun (WGS) entry which is preliminary data.</text>
</comment>
<sequence length="84" mass="9607">MALFLYITKTDYLGGLSVKLTFNDGVERTLDFSSFFKKNSHPQYNKYAAPALFKKFKIEGSNIVLGKNWDLMFPVEQLHTGVLL</sequence>
<evidence type="ECO:0000313" key="1">
    <source>
        <dbReference type="EMBL" id="TGX83395.1"/>
    </source>
</evidence>
<keyword evidence="2" id="KW-1185">Reference proteome</keyword>
<name>A0AC61QSP9_9BACT</name>